<evidence type="ECO:0000259" key="8">
    <source>
        <dbReference type="PROSITE" id="PS51379"/>
    </source>
</evidence>
<evidence type="ECO:0000313" key="9">
    <source>
        <dbReference type="EMBL" id="HIP88829.1"/>
    </source>
</evidence>
<feature type="domain" description="4Fe-4S ferredoxin-type" evidence="8">
    <location>
        <begin position="4"/>
        <end position="32"/>
    </location>
</feature>
<dbReference type="SUPFAM" id="SSF54862">
    <property type="entry name" value="4Fe-4S ferredoxins"/>
    <property type="match status" value="1"/>
</dbReference>
<dbReference type="GO" id="GO:0051536">
    <property type="term" value="F:iron-sulfur cluster binding"/>
    <property type="evidence" value="ECO:0007669"/>
    <property type="project" value="UniProtKB-KW"/>
</dbReference>
<protein>
    <recommendedName>
        <fullName evidence="7">Ferredoxin</fullName>
    </recommendedName>
</protein>
<evidence type="ECO:0000256" key="3">
    <source>
        <dbReference type="ARBA" id="ARBA00022723"/>
    </source>
</evidence>
<keyword evidence="5 7" id="KW-0408">Iron</keyword>
<keyword evidence="6 7" id="KW-0411">Iron-sulfur</keyword>
<keyword evidence="2 7" id="KW-0813">Transport</keyword>
<comment type="cofactor">
    <cofactor evidence="1">
        <name>[4Fe-4S] cluster</name>
        <dbReference type="ChEBI" id="CHEBI:49883"/>
    </cofactor>
</comment>
<dbReference type="PROSITE" id="PS51379">
    <property type="entry name" value="4FE4S_FER_2"/>
    <property type="match status" value="1"/>
</dbReference>
<dbReference type="InterPro" id="IPR001080">
    <property type="entry name" value="3Fe4S_ferredoxin"/>
</dbReference>
<dbReference type="AlphaFoldDB" id="A0A832ZFA6"/>
<dbReference type="GO" id="GO:0016491">
    <property type="term" value="F:oxidoreductase activity"/>
    <property type="evidence" value="ECO:0007669"/>
    <property type="project" value="UniProtKB-ARBA"/>
</dbReference>
<dbReference type="InterPro" id="IPR017896">
    <property type="entry name" value="4Fe4S_Fe-S-bd"/>
</dbReference>
<dbReference type="PANTHER" id="PTHR36923">
    <property type="entry name" value="FERREDOXIN"/>
    <property type="match status" value="1"/>
</dbReference>
<dbReference type="PANTHER" id="PTHR36923:SF3">
    <property type="entry name" value="FERREDOXIN"/>
    <property type="match status" value="1"/>
</dbReference>
<dbReference type="Proteomes" id="UP000653692">
    <property type="component" value="Unassembled WGS sequence"/>
</dbReference>
<evidence type="ECO:0000256" key="7">
    <source>
        <dbReference type="RuleBase" id="RU368020"/>
    </source>
</evidence>
<gene>
    <name evidence="9" type="ORF">EYH24_02465</name>
</gene>
<evidence type="ECO:0000256" key="1">
    <source>
        <dbReference type="ARBA" id="ARBA00001966"/>
    </source>
</evidence>
<keyword evidence="4 7" id="KW-0249">Electron transport</keyword>
<evidence type="ECO:0000256" key="2">
    <source>
        <dbReference type="ARBA" id="ARBA00022448"/>
    </source>
</evidence>
<dbReference type="InterPro" id="IPR051269">
    <property type="entry name" value="Fe-S_cluster_ET"/>
</dbReference>
<dbReference type="Gene3D" id="3.30.70.20">
    <property type="match status" value="1"/>
</dbReference>
<organism evidence="9 10">
    <name type="scientific">Thermococcus paralvinellae</name>
    <dbReference type="NCBI Taxonomy" id="582419"/>
    <lineage>
        <taxon>Archaea</taxon>
        <taxon>Methanobacteriati</taxon>
        <taxon>Methanobacteriota</taxon>
        <taxon>Thermococci</taxon>
        <taxon>Thermococcales</taxon>
        <taxon>Thermococcaceae</taxon>
        <taxon>Thermococcus</taxon>
    </lineage>
</organism>
<evidence type="ECO:0000256" key="5">
    <source>
        <dbReference type="ARBA" id="ARBA00023004"/>
    </source>
</evidence>
<evidence type="ECO:0000256" key="4">
    <source>
        <dbReference type="ARBA" id="ARBA00022982"/>
    </source>
</evidence>
<comment type="caution">
    <text evidence="9">The sequence shown here is derived from an EMBL/GenBank/DDBJ whole genome shotgun (WGS) entry which is preliminary data.</text>
</comment>
<dbReference type="GO" id="GO:0005506">
    <property type="term" value="F:iron ion binding"/>
    <property type="evidence" value="ECO:0007669"/>
    <property type="project" value="UniProtKB-UniRule"/>
</dbReference>
<reference evidence="9" key="1">
    <citation type="journal article" date="2020" name="ISME J.">
        <title>Gammaproteobacteria mediating utilization of methyl-, sulfur- and petroleum organic compounds in deep ocean hydrothermal plumes.</title>
        <authorList>
            <person name="Zhou Z."/>
            <person name="Liu Y."/>
            <person name="Pan J."/>
            <person name="Cron B.R."/>
            <person name="Toner B.M."/>
            <person name="Anantharaman K."/>
            <person name="Breier J.A."/>
            <person name="Dick G.J."/>
            <person name="Li M."/>
        </authorList>
    </citation>
    <scope>NUCLEOTIDE SEQUENCE</scope>
    <source>
        <strain evidence="9">SZUA-1476</strain>
    </source>
</reference>
<keyword evidence="3 7" id="KW-0479">Metal-binding</keyword>
<dbReference type="EMBL" id="DQUR01000086">
    <property type="protein sequence ID" value="HIP88829.1"/>
    <property type="molecule type" value="Genomic_DNA"/>
</dbReference>
<comment type="function">
    <text evidence="7">Ferredoxins are iron-sulfur proteins that transfer electrons in a wide variety of metabolic reactions.</text>
</comment>
<proteinExistence type="predicted"/>
<evidence type="ECO:0000256" key="6">
    <source>
        <dbReference type="ARBA" id="ARBA00023014"/>
    </source>
</evidence>
<evidence type="ECO:0000313" key="10">
    <source>
        <dbReference type="Proteomes" id="UP000653692"/>
    </source>
</evidence>
<dbReference type="InterPro" id="IPR017900">
    <property type="entry name" value="4Fe4S_Fe_S_CS"/>
</dbReference>
<name>A0A832ZFA6_9EURY</name>
<dbReference type="PROSITE" id="PS00198">
    <property type="entry name" value="4FE4S_FER_1"/>
    <property type="match status" value="1"/>
</dbReference>
<dbReference type="PRINTS" id="PR00352">
    <property type="entry name" value="3FE4SFRDOXIN"/>
</dbReference>
<accession>A0A832ZFA6</accession>
<sequence length="63" mass="6855">MAKWKVWVDRDTCIGCGVCASICPDVFEMDDEGKAKALVEETELECAKEAAESCPTGSIIIEE</sequence>
<dbReference type="Pfam" id="PF13370">
    <property type="entry name" value="Fer4_13"/>
    <property type="match status" value="1"/>
</dbReference>
<dbReference type="GO" id="GO:0009055">
    <property type="term" value="F:electron transfer activity"/>
    <property type="evidence" value="ECO:0007669"/>
    <property type="project" value="UniProtKB-UniRule"/>
</dbReference>